<accession>A0A3M7QVG7</accession>
<organism evidence="1 2">
    <name type="scientific">Brachionus plicatilis</name>
    <name type="common">Marine rotifer</name>
    <name type="synonym">Brachionus muelleri</name>
    <dbReference type="NCBI Taxonomy" id="10195"/>
    <lineage>
        <taxon>Eukaryota</taxon>
        <taxon>Metazoa</taxon>
        <taxon>Spiralia</taxon>
        <taxon>Gnathifera</taxon>
        <taxon>Rotifera</taxon>
        <taxon>Eurotatoria</taxon>
        <taxon>Monogononta</taxon>
        <taxon>Pseudotrocha</taxon>
        <taxon>Ploima</taxon>
        <taxon>Brachionidae</taxon>
        <taxon>Brachionus</taxon>
    </lineage>
</organism>
<dbReference type="Proteomes" id="UP000276133">
    <property type="component" value="Unassembled WGS sequence"/>
</dbReference>
<sequence length="63" mass="7297">MEREQKRTRQATDYIINIIINNFENLRNGSGISIWIKEGIEIEQNIFMVQRGSEGSSILLSKN</sequence>
<comment type="caution">
    <text evidence="1">The sequence shown here is derived from an EMBL/GenBank/DDBJ whole genome shotgun (WGS) entry which is preliminary data.</text>
</comment>
<dbReference type="AlphaFoldDB" id="A0A3M7QVG7"/>
<reference evidence="1 2" key="1">
    <citation type="journal article" date="2018" name="Sci. Rep.">
        <title>Genomic signatures of local adaptation to the degree of environmental predictability in rotifers.</title>
        <authorList>
            <person name="Franch-Gras L."/>
            <person name="Hahn C."/>
            <person name="Garcia-Roger E.M."/>
            <person name="Carmona M.J."/>
            <person name="Serra M."/>
            <person name="Gomez A."/>
        </authorList>
    </citation>
    <scope>NUCLEOTIDE SEQUENCE [LARGE SCALE GENOMIC DNA]</scope>
    <source>
        <strain evidence="1">HYR1</strain>
    </source>
</reference>
<name>A0A3M7QVG7_BRAPC</name>
<keyword evidence="2" id="KW-1185">Reference proteome</keyword>
<dbReference type="EMBL" id="REGN01004970">
    <property type="protein sequence ID" value="RNA15370.1"/>
    <property type="molecule type" value="Genomic_DNA"/>
</dbReference>
<protein>
    <submittedName>
        <fullName evidence="1">Uncharacterized protein</fullName>
    </submittedName>
</protein>
<proteinExistence type="predicted"/>
<evidence type="ECO:0000313" key="2">
    <source>
        <dbReference type="Proteomes" id="UP000276133"/>
    </source>
</evidence>
<gene>
    <name evidence="1" type="ORF">BpHYR1_050091</name>
</gene>
<evidence type="ECO:0000313" key="1">
    <source>
        <dbReference type="EMBL" id="RNA15370.1"/>
    </source>
</evidence>